<evidence type="ECO:0000256" key="1">
    <source>
        <dbReference type="SAM" id="MobiDB-lite"/>
    </source>
</evidence>
<evidence type="ECO:0000313" key="3">
    <source>
        <dbReference type="EMBL" id="EGB06156.1"/>
    </source>
</evidence>
<keyword evidence="2" id="KW-0812">Transmembrane</keyword>
<accession>F0YFA3</accession>
<dbReference type="OrthoDB" id="204671at2759"/>
<name>F0YFA3_AURAN</name>
<dbReference type="AlphaFoldDB" id="F0YFA3"/>
<reference evidence="3 4" key="1">
    <citation type="journal article" date="2011" name="Proc. Natl. Acad. Sci. U.S.A.">
        <title>Niche of harmful alga Aureococcus anophagefferens revealed through ecogenomics.</title>
        <authorList>
            <person name="Gobler C.J."/>
            <person name="Berry D.L."/>
            <person name="Dyhrman S.T."/>
            <person name="Wilhelm S.W."/>
            <person name="Salamov A."/>
            <person name="Lobanov A.V."/>
            <person name="Zhang Y."/>
            <person name="Collier J.L."/>
            <person name="Wurch L.L."/>
            <person name="Kustka A.B."/>
            <person name="Dill B.D."/>
            <person name="Shah M."/>
            <person name="VerBerkmoes N.C."/>
            <person name="Kuo A."/>
            <person name="Terry A."/>
            <person name="Pangilinan J."/>
            <person name="Lindquist E.A."/>
            <person name="Lucas S."/>
            <person name="Paulsen I.T."/>
            <person name="Hattenrath-Lehmann T.K."/>
            <person name="Talmage S.C."/>
            <person name="Walker E.A."/>
            <person name="Koch F."/>
            <person name="Burson A.M."/>
            <person name="Marcoval M.A."/>
            <person name="Tang Y.Z."/>
            <person name="Lecleir G.R."/>
            <person name="Coyne K.J."/>
            <person name="Berg G.M."/>
            <person name="Bertrand E.M."/>
            <person name="Saito M.A."/>
            <person name="Gladyshev V.N."/>
            <person name="Grigoriev I.V."/>
        </authorList>
    </citation>
    <scope>NUCLEOTIDE SEQUENCE [LARGE SCALE GENOMIC DNA]</scope>
    <source>
        <strain evidence="4">CCMP 1984</strain>
    </source>
</reference>
<dbReference type="KEGG" id="aaf:AURANDRAFT_65874"/>
<sequence>MKKPAACPLGKYEWSRVVAFCGRLARGDARRQLQALACASRGLSAGLGRSPAWVHAAAALGRDAPPEAARAIVLESVAYRATTAAGLYLNSLLGSGLDVRPFDVALDDGFAFALTAAGDATIAPRRRRRRRRPATWRRFSATASKAGLHTEVAGAVRAGRDDAGLPGGAVFCALRERSATGDFWNPAQSNPYGTEVCPCEYRGFVVGAALVGLCGFTLHPLCERRCIGCFALRLPDAAPRAGPRPRRSWARCRFVGAGVAARGKRMACETLSTYAMKDGAVLLDDCAPLKARLGDAGDVGRWGGALRRRLDAAVFGHLRLQQPFDRETGPPRRNSTAVPLRGALTPGAGGSWRLWATTDRGGVGTALRPSPPARDAAPSSPAAEACRRLWGDAAFGFDLSVAPRDGATFELTATLDADFSTITAVFRHNEGHPSFATTDGALALAFEEETMTEIYEAVKNTAADLEAEPVLRFAELAASLLSWTLMASAYRGNYDGLYEYSNYTPLNFLLATALLQSLFVVAVVVAKRLAAEQAALVDRVELFGTQGVFVGIVLGFVAGAASSTQLHDEFGGSSVCEPHGVSHGQKDKAADFCGHVDAAVAFAFFAAAAAGGSLYVVLKSRGLHGGFRPETDPEDVAPNSYNPIGRQDGRTFEPFHGGTAMEGVGPGDVKHDAAVDL</sequence>
<dbReference type="InParanoid" id="F0YFA3"/>
<gene>
    <name evidence="3" type="ORF">AURANDRAFT_65874</name>
</gene>
<proteinExistence type="predicted"/>
<keyword evidence="4" id="KW-1185">Reference proteome</keyword>
<protein>
    <submittedName>
        <fullName evidence="3">Uncharacterized protein</fullName>
    </submittedName>
</protein>
<feature type="region of interest" description="Disordered" evidence="1">
    <location>
        <begin position="323"/>
        <end position="342"/>
    </location>
</feature>
<evidence type="ECO:0000256" key="2">
    <source>
        <dbReference type="SAM" id="Phobius"/>
    </source>
</evidence>
<keyword evidence="2" id="KW-0472">Membrane</keyword>
<dbReference type="RefSeq" id="XP_009039110.1">
    <property type="nucleotide sequence ID" value="XM_009040862.1"/>
</dbReference>
<dbReference type="GeneID" id="20225553"/>
<feature type="transmembrane region" description="Helical" evidence="2">
    <location>
        <begin position="508"/>
        <end position="530"/>
    </location>
</feature>
<evidence type="ECO:0000313" key="4">
    <source>
        <dbReference type="Proteomes" id="UP000002729"/>
    </source>
</evidence>
<organism evidence="4">
    <name type="scientific">Aureococcus anophagefferens</name>
    <name type="common">Harmful bloom alga</name>
    <dbReference type="NCBI Taxonomy" id="44056"/>
    <lineage>
        <taxon>Eukaryota</taxon>
        <taxon>Sar</taxon>
        <taxon>Stramenopiles</taxon>
        <taxon>Ochrophyta</taxon>
        <taxon>Pelagophyceae</taxon>
        <taxon>Pelagomonadales</taxon>
        <taxon>Pelagomonadaceae</taxon>
        <taxon>Aureococcus</taxon>
    </lineage>
</organism>
<feature type="transmembrane region" description="Helical" evidence="2">
    <location>
        <begin position="542"/>
        <end position="561"/>
    </location>
</feature>
<dbReference type="Proteomes" id="UP000002729">
    <property type="component" value="Unassembled WGS sequence"/>
</dbReference>
<dbReference type="EMBL" id="GL833136">
    <property type="protein sequence ID" value="EGB06156.1"/>
    <property type="molecule type" value="Genomic_DNA"/>
</dbReference>
<feature type="transmembrane region" description="Helical" evidence="2">
    <location>
        <begin position="598"/>
        <end position="618"/>
    </location>
</feature>
<keyword evidence="2" id="KW-1133">Transmembrane helix</keyword>